<evidence type="ECO:0000313" key="15">
    <source>
        <dbReference type="Proteomes" id="UP000016665"/>
    </source>
</evidence>
<comment type="similarity">
    <text evidence="10">Belongs to the G-protein coupled receptor 1 family.</text>
</comment>
<dbReference type="GO" id="GO:0005886">
    <property type="term" value="C:plasma membrane"/>
    <property type="evidence" value="ECO:0007669"/>
    <property type="project" value="UniProtKB-SubCell"/>
</dbReference>
<evidence type="ECO:0000256" key="12">
    <source>
        <dbReference type="SAM" id="Phobius"/>
    </source>
</evidence>
<keyword evidence="5 10" id="KW-0297">G-protein coupled receptor</keyword>
<reference evidence="14" key="3">
    <citation type="submission" date="2025-09" db="UniProtKB">
        <authorList>
            <consortium name="Ensembl"/>
        </authorList>
    </citation>
    <scope>IDENTIFICATION</scope>
</reference>
<dbReference type="PANTHER" id="PTHR24233">
    <property type="entry name" value="P2Y PURINOCEPTOR-RELATED G-PROTEIN COUPLED RECEPTOR"/>
    <property type="match status" value="1"/>
</dbReference>
<dbReference type="GO" id="GO:0035329">
    <property type="term" value="P:hippo signaling"/>
    <property type="evidence" value="ECO:0007669"/>
    <property type="project" value="Ensembl"/>
</dbReference>
<feature type="transmembrane region" description="Helical" evidence="12">
    <location>
        <begin position="341"/>
        <end position="364"/>
    </location>
</feature>
<evidence type="ECO:0000256" key="1">
    <source>
        <dbReference type="ARBA" id="ARBA00004651"/>
    </source>
</evidence>
<dbReference type="Pfam" id="PF00001">
    <property type="entry name" value="7tm_1"/>
    <property type="match status" value="1"/>
</dbReference>
<evidence type="ECO:0000256" key="3">
    <source>
        <dbReference type="ARBA" id="ARBA00022692"/>
    </source>
</evidence>
<dbReference type="AlphaFoldDB" id="U3JRG5"/>
<evidence type="ECO:0000313" key="14">
    <source>
        <dbReference type="Ensembl" id="ENSFALP00000005369.2"/>
    </source>
</evidence>
<dbReference type="eggNOG" id="KOG3656">
    <property type="taxonomic scope" value="Eukaryota"/>
</dbReference>
<accession>U3JRG5</accession>
<reference evidence="14 15" key="1">
    <citation type="journal article" date="2012" name="Nature">
        <title>The genomic landscape of species divergence in Ficedula flycatchers.</title>
        <authorList>
            <person name="Ellegren H."/>
            <person name="Smeds L."/>
            <person name="Burri R."/>
            <person name="Olason P.I."/>
            <person name="Backstrom N."/>
            <person name="Kawakami T."/>
            <person name="Kunstner A."/>
            <person name="Makinen H."/>
            <person name="Nadachowska-Brzyska K."/>
            <person name="Qvarnstrom A."/>
            <person name="Uebbing S."/>
            <person name="Wolf J.B."/>
        </authorList>
    </citation>
    <scope>NUCLEOTIDE SEQUENCE [LARGE SCALE GENOMIC DNA]</scope>
</reference>
<dbReference type="PRINTS" id="PR01157">
    <property type="entry name" value="P2YPURNOCPTR"/>
</dbReference>
<sequence length="503" mass="56145">MSKKRARRAENRTTVQHLPSATPGSPSLGIPQGIPFTELLSVQGTRAWALPLCFGVNLGFFSPRISPWHRPCCIPDPRLPVGLLKSISAENLQQQRMGYNFSYGKLPERDNSSSANASAAGAAAHDQFTTIVLPLLYLLIFLASLLLNGLAVWIFFHIRNKTSFILYLKNIVVADLLMTLTFPLKMLRDARLGPRQLRALCRHGAVLFSANMYTTIVFLGLISVDRYLKVVKPFGDSRMYSITFTKVLSGCVWAAMALLALPSLVLSGALPARRAGDDCPRPKSPLGARWHSAVLYINTCTFVVVLVVLIGCYIAISRYIYRSSRQFISSSSRKRKHNQSIRVVVAVFFTCFLPYHLCRIPFTFSHLDKILDDSAHKILYYCKEMTLFLSACNVCLDPIIYFFMCRSFSRRLFRKSNMRTRSESIRSLQSVRRSEALPPGLCHRVCATGSVPPPASPCPWLLWASSTVSPRAALSPVLLMWISLSWLTGHEITSESPDCSAQG</sequence>
<dbReference type="Gene3D" id="1.20.1070.10">
    <property type="entry name" value="Rhodopsin 7-helix transmembrane proteins"/>
    <property type="match status" value="1"/>
</dbReference>
<evidence type="ECO:0000256" key="7">
    <source>
        <dbReference type="ARBA" id="ARBA00023170"/>
    </source>
</evidence>
<evidence type="ECO:0000256" key="6">
    <source>
        <dbReference type="ARBA" id="ARBA00023136"/>
    </source>
</evidence>
<evidence type="ECO:0000256" key="8">
    <source>
        <dbReference type="ARBA" id="ARBA00023180"/>
    </source>
</evidence>
<dbReference type="PROSITE" id="PS50262">
    <property type="entry name" value="G_PROTEIN_RECEP_F1_2"/>
    <property type="match status" value="1"/>
</dbReference>
<protein>
    <submittedName>
        <fullName evidence="14">G protein-coupled receptor 87</fullName>
    </submittedName>
</protein>
<keyword evidence="6 12" id="KW-0472">Membrane</keyword>
<name>U3JRG5_FICAL</name>
<dbReference type="InterPro" id="IPR017452">
    <property type="entry name" value="GPCR_Rhodpsn_7TM"/>
</dbReference>
<keyword evidence="15" id="KW-1185">Reference proteome</keyword>
<evidence type="ECO:0000256" key="9">
    <source>
        <dbReference type="ARBA" id="ARBA00023224"/>
    </source>
</evidence>
<feature type="transmembrane region" description="Helical" evidence="12">
    <location>
        <begin position="385"/>
        <end position="404"/>
    </location>
</feature>
<dbReference type="PROSITE" id="PS00237">
    <property type="entry name" value="G_PROTEIN_RECEP_F1_1"/>
    <property type="match status" value="1"/>
</dbReference>
<keyword evidence="9 10" id="KW-0807">Transducer</keyword>
<organism evidence="14 15">
    <name type="scientific">Ficedula albicollis</name>
    <name type="common">Collared flycatcher</name>
    <name type="synonym">Muscicapa albicollis</name>
    <dbReference type="NCBI Taxonomy" id="59894"/>
    <lineage>
        <taxon>Eukaryota</taxon>
        <taxon>Metazoa</taxon>
        <taxon>Chordata</taxon>
        <taxon>Craniata</taxon>
        <taxon>Vertebrata</taxon>
        <taxon>Euteleostomi</taxon>
        <taxon>Archelosauria</taxon>
        <taxon>Archosauria</taxon>
        <taxon>Dinosauria</taxon>
        <taxon>Saurischia</taxon>
        <taxon>Theropoda</taxon>
        <taxon>Coelurosauria</taxon>
        <taxon>Aves</taxon>
        <taxon>Neognathae</taxon>
        <taxon>Neoaves</taxon>
        <taxon>Telluraves</taxon>
        <taxon>Australaves</taxon>
        <taxon>Passeriformes</taxon>
        <taxon>Muscicapidae</taxon>
        <taxon>Ficedula</taxon>
    </lineage>
</organism>
<dbReference type="GO" id="GO:0061621">
    <property type="term" value="P:canonical glycolysis"/>
    <property type="evidence" value="ECO:0007669"/>
    <property type="project" value="Ensembl"/>
</dbReference>
<keyword evidence="2" id="KW-1003">Cell membrane</keyword>
<feature type="compositionally biased region" description="Polar residues" evidence="11">
    <location>
        <begin position="12"/>
        <end position="25"/>
    </location>
</feature>
<keyword evidence="3 10" id="KW-0812">Transmembrane</keyword>
<keyword evidence="8" id="KW-0325">Glycoprotein</keyword>
<dbReference type="Ensembl" id="ENSFALT00000005395.2">
    <property type="protein sequence ID" value="ENSFALP00000005369.2"/>
    <property type="gene ID" value="ENSFALG00000005161.2"/>
</dbReference>
<dbReference type="GO" id="GO:0045028">
    <property type="term" value="F:G protein-coupled purinergic nucleotide receptor activity"/>
    <property type="evidence" value="ECO:0007669"/>
    <property type="project" value="Ensembl"/>
</dbReference>
<dbReference type="InterPro" id="IPR000276">
    <property type="entry name" value="GPCR_Rhodpsn"/>
</dbReference>
<feature type="transmembrane region" description="Helical" evidence="12">
    <location>
        <begin position="205"/>
        <end position="224"/>
    </location>
</feature>
<feature type="transmembrane region" description="Helical" evidence="12">
    <location>
        <begin position="164"/>
        <end position="184"/>
    </location>
</feature>
<dbReference type="PRINTS" id="PR00237">
    <property type="entry name" value="GPCRRHODOPSN"/>
</dbReference>
<dbReference type="HOGENOM" id="CLU_009579_8_2_1"/>
<comment type="subcellular location">
    <subcellularLocation>
        <location evidence="1">Cell membrane</location>
        <topology evidence="1">Multi-pass membrane protein</topology>
    </subcellularLocation>
</comment>
<dbReference type="PANTHER" id="PTHR24233:SF8">
    <property type="entry name" value="G-PROTEIN COUPLED RECEPTOR 87"/>
    <property type="match status" value="1"/>
</dbReference>
<dbReference type="GeneTree" id="ENSGT01110000267255"/>
<dbReference type="Proteomes" id="UP000016665">
    <property type="component" value="Chromosome 9"/>
</dbReference>
<keyword evidence="7 10" id="KW-0675">Receptor</keyword>
<feature type="region of interest" description="Disordered" evidence="11">
    <location>
        <begin position="1"/>
        <end position="29"/>
    </location>
</feature>
<dbReference type="STRING" id="59894.ENSFALP00000005369"/>
<feature type="domain" description="G-protein coupled receptors family 1 profile" evidence="13">
    <location>
        <begin position="147"/>
        <end position="401"/>
    </location>
</feature>
<dbReference type="SUPFAM" id="SSF81321">
    <property type="entry name" value="Family A G protein-coupled receptor-like"/>
    <property type="match status" value="1"/>
</dbReference>
<evidence type="ECO:0000256" key="4">
    <source>
        <dbReference type="ARBA" id="ARBA00022989"/>
    </source>
</evidence>
<evidence type="ECO:0000259" key="13">
    <source>
        <dbReference type="PROSITE" id="PS50262"/>
    </source>
</evidence>
<reference evidence="14" key="2">
    <citation type="submission" date="2025-08" db="UniProtKB">
        <authorList>
            <consortium name="Ensembl"/>
        </authorList>
    </citation>
    <scope>IDENTIFICATION</scope>
</reference>
<feature type="transmembrane region" description="Helical" evidence="12">
    <location>
        <begin position="293"/>
        <end position="321"/>
    </location>
</feature>
<feature type="transmembrane region" description="Helical" evidence="12">
    <location>
        <begin position="135"/>
        <end position="158"/>
    </location>
</feature>
<proteinExistence type="inferred from homology"/>
<keyword evidence="4 12" id="KW-1133">Transmembrane helix</keyword>
<evidence type="ECO:0000256" key="10">
    <source>
        <dbReference type="RuleBase" id="RU000688"/>
    </source>
</evidence>
<evidence type="ECO:0000256" key="11">
    <source>
        <dbReference type="SAM" id="MobiDB-lite"/>
    </source>
</evidence>
<gene>
    <name evidence="14" type="primary">GPR87</name>
</gene>
<evidence type="ECO:0000256" key="2">
    <source>
        <dbReference type="ARBA" id="ARBA00022475"/>
    </source>
</evidence>
<feature type="transmembrane region" description="Helical" evidence="12">
    <location>
        <begin position="244"/>
        <end position="272"/>
    </location>
</feature>
<evidence type="ECO:0000256" key="5">
    <source>
        <dbReference type="ARBA" id="ARBA00023040"/>
    </source>
</evidence>
<dbReference type="FunFam" id="1.20.1070.10:FF:000049">
    <property type="entry name" value="G-protein coupled receptor 87"/>
    <property type="match status" value="1"/>
</dbReference>